<evidence type="ECO:0000313" key="1">
    <source>
        <dbReference type="EMBL" id="KAL2739502.1"/>
    </source>
</evidence>
<sequence length="79" mass="8832">MGSVLLCTATSKHRHSHTVFSTSINKPMGLQMQQPPRGETWVGGTCNISKSNSMQVLPGEWLHILIYFQNLINLILILI</sequence>
<dbReference type="AlphaFoldDB" id="A0ABD2C377"/>
<comment type="caution">
    <text evidence="1">The sequence shown here is derived from an EMBL/GenBank/DDBJ whole genome shotgun (WGS) entry which is preliminary data.</text>
</comment>
<accession>A0ABD2C377</accession>
<gene>
    <name evidence="1" type="ORF">V1477_010891</name>
</gene>
<evidence type="ECO:0000313" key="2">
    <source>
        <dbReference type="Proteomes" id="UP001607303"/>
    </source>
</evidence>
<dbReference type="EMBL" id="JAYRBN010000061">
    <property type="protein sequence ID" value="KAL2739502.1"/>
    <property type="molecule type" value="Genomic_DNA"/>
</dbReference>
<organism evidence="1 2">
    <name type="scientific">Vespula maculifrons</name>
    <name type="common">Eastern yellow jacket</name>
    <name type="synonym">Wasp</name>
    <dbReference type="NCBI Taxonomy" id="7453"/>
    <lineage>
        <taxon>Eukaryota</taxon>
        <taxon>Metazoa</taxon>
        <taxon>Ecdysozoa</taxon>
        <taxon>Arthropoda</taxon>
        <taxon>Hexapoda</taxon>
        <taxon>Insecta</taxon>
        <taxon>Pterygota</taxon>
        <taxon>Neoptera</taxon>
        <taxon>Endopterygota</taxon>
        <taxon>Hymenoptera</taxon>
        <taxon>Apocrita</taxon>
        <taxon>Aculeata</taxon>
        <taxon>Vespoidea</taxon>
        <taxon>Vespidae</taxon>
        <taxon>Vespinae</taxon>
        <taxon>Vespula</taxon>
    </lineage>
</organism>
<dbReference type="Proteomes" id="UP001607303">
    <property type="component" value="Unassembled WGS sequence"/>
</dbReference>
<reference evidence="1 2" key="1">
    <citation type="journal article" date="2024" name="Ann. Entomol. Soc. Am.">
        <title>Genomic analyses of the southern and eastern yellowjacket wasps (Hymenoptera: Vespidae) reveal evolutionary signatures of social life.</title>
        <authorList>
            <person name="Catto M.A."/>
            <person name="Caine P.B."/>
            <person name="Orr S.E."/>
            <person name="Hunt B.G."/>
            <person name="Goodisman M.A.D."/>
        </authorList>
    </citation>
    <scope>NUCLEOTIDE SEQUENCE [LARGE SCALE GENOMIC DNA]</scope>
    <source>
        <strain evidence="1">232</strain>
        <tissue evidence="1">Head and thorax</tissue>
    </source>
</reference>
<proteinExistence type="predicted"/>
<protein>
    <submittedName>
        <fullName evidence="1">Uncharacterized protein</fullName>
    </submittedName>
</protein>
<name>A0ABD2C377_VESMC</name>
<keyword evidence="2" id="KW-1185">Reference proteome</keyword>